<feature type="domain" description="DUF6644" evidence="2">
    <location>
        <begin position="30"/>
        <end position="158"/>
    </location>
</feature>
<feature type="transmembrane region" description="Helical" evidence="1">
    <location>
        <begin position="23"/>
        <end position="49"/>
    </location>
</feature>
<feature type="transmembrane region" description="Helical" evidence="1">
    <location>
        <begin position="137"/>
        <end position="156"/>
    </location>
</feature>
<dbReference type="EMBL" id="RWKW01000017">
    <property type="protein sequence ID" value="RST87448.1"/>
    <property type="molecule type" value="Genomic_DNA"/>
</dbReference>
<evidence type="ECO:0000313" key="4">
    <source>
        <dbReference type="Proteomes" id="UP000278398"/>
    </source>
</evidence>
<sequence length="159" mass="16794">MPLLDVLRAIEGLPPAVALRTSFVAYPMVNALHILSIGMLVAAVMLMDLRVLGRLSRLDGRAFVATMRPVAGFAFFGAVLTGVALFSIRASEYAFNPAFQVKLALIALAGVNLALFLRAPRHSGLAGQDGFSAAERLSAVASLVLWPAALVAGRFIGFL</sequence>
<dbReference type="RefSeq" id="WP_126698445.1">
    <property type="nucleotide sequence ID" value="NZ_RWKW01000017.1"/>
</dbReference>
<comment type="caution">
    <text evidence="3">The sequence shown here is derived from an EMBL/GenBank/DDBJ whole genome shotgun (WGS) entry which is preliminary data.</text>
</comment>
<evidence type="ECO:0000313" key="3">
    <source>
        <dbReference type="EMBL" id="RST87448.1"/>
    </source>
</evidence>
<dbReference type="OrthoDB" id="118399at2"/>
<protein>
    <recommendedName>
        <fullName evidence="2">DUF6644 domain-containing protein</fullName>
    </recommendedName>
</protein>
<accession>A0A3S0A2N6</accession>
<dbReference type="Proteomes" id="UP000278398">
    <property type="component" value="Unassembled WGS sequence"/>
</dbReference>
<evidence type="ECO:0000256" key="1">
    <source>
        <dbReference type="SAM" id="Phobius"/>
    </source>
</evidence>
<organism evidence="3 4">
    <name type="scientific">Aquibium carbonis</name>
    <dbReference type="NCBI Taxonomy" id="2495581"/>
    <lineage>
        <taxon>Bacteria</taxon>
        <taxon>Pseudomonadati</taxon>
        <taxon>Pseudomonadota</taxon>
        <taxon>Alphaproteobacteria</taxon>
        <taxon>Hyphomicrobiales</taxon>
        <taxon>Phyllobacteriaceae</taxon>
        <taxon>Aquibium</taxon>
    </lineage>
</organism>
<feature type="transmembrane region" description="Helical" evidence="1">
    <location>
        <begin position="70"/>
        <end position="88"/>
    </location>
</feature>
<keyword evidence="1" id="KW-0812">Transmembrane</keyword>
<dbReference type="InterPro" id="IPR046586">
    <property type="entry name" value="DUF6644"/>
</dbReference>
<gene>
    <name evidence="3" type="ORF">EJC49_05390</name>
</gene>
<evidence type="ECO:0000259" key="2">
    <source>
        <dbReference type="Pfam" id="PF20349"/>
    </source>
</evidence>
<reference evidence="3 4" key="1">
    <citation type="submission" date="2018-12" db="EMBL/GenBank/DDBJ databases">
        <title>Mesorhizobium carbonis sp. nov., isolated from coal mine water.</title>
        <authorList>
            <person name="Xin W."/>
            <person name="Xu Z."/>
            <person name="Xiang F."/>
            <person name="Zhang J."/>
            <person name="Xi L."/>
            <person name="Liu J."/>
        </authorList>
    </citation>
    <scope>NUCLEOTIDE SEQUENCE [LARGE SCALE GENOMIC DNA]</scope>
    <source>
        <strain evidence="3 4">B2.3</strain>
    </source>
</reference>
<dbReference type="AlphaFoldDB" id="A0A3S0A2N6"/>
<proteinExistence type="predicted"/>
<keyword evidence="1" id="KW-0472">Membrane</keyword>
<name>A0A3S0A2N6_9HYPH</name>
<keyword evidence="4" id="KW-1185">Reference proteome</keyword>
<keyword evidence="1" id="KW-1133">Transmembrane helix</keyword>
<feature type="transmembrane region" description="Helical" evidence="1">
    <location>
        <begin position="94"/>
        <end position="117"/>
    </location>
</feature>
<dbReference type="Pfam" id="PF20349">
    <property type="entry name" value="DUF6644"/>
    <property type="match status" value="1"/>
</dbReference>